<feature type="region of interest" description="Disordered" evidence="5">
    <location>
        <begin position="725"/>
        <end position="744"/>
    </location>
</feature>
<evidence type="ECO:0000256" key="4">
    <source>
        <dbReference type="ARBA" id="ARBA00022840"/>
    </source>
</evidence>
<dbReference type="Proteomes" id="UP000466554">
    <property type="component" value="Chromosome"/>
</dbReference>
<feature type="compositionally biased region" description="Acidic residues" evidence="5">
    <location>
        <begin position="733"/>
        <end position="744"/>
    </location>
</feature>
<accession>A0A7I7TY79</accession>
<sequence length="940" mass="104839">MHIPDEDTLDEMLQWHLTEVEQLDKVLALGNQLDVERQWFQHNNLPVPDWNNLHDIRRYADLVEAATAADEAAAATSPIDVLHARLSQLSTLANPPSVTGELAAAVGARSVDGYGRAYERLQHLHRVAQSVAERDRIRRGLDSSAPRLATAIAADPAADCWDTWLGSYEQAWQWEMTGRWILAQDSDDVNSLKVALSTIEDRLRTTVERLAAERAWGHAVAPDRITGSARANLTQYAQLVSRLGKGTGKYAAKQRVAIAEAMDRCRPSVPVWIMPLYRIAEQIRVQPNLYDVVIVDEASQAGLEASFLQYLAPKMVVIGDDKQVSPSAVGVDQQKLRDLATMYLFDDPYRESWLDPKCSYFDAANMRFGGRITLTEHRRCVPEIIGFSNRIAYEPEGIRLIPVRQFGADRLDPIKVVYLENGYESPNKTNLVEAEAIVSQIQQCLEDPRYAGATFGVISLLGNQQAKLIEAKLMDAVTPEQWSERELRCGDASDFQGSERDIMFLSMVKGVEEGKRMAALTMPQYVQRYNVAASRAKDQMWVYHSMPREALTNHEDMRFQLLDYCYGVAQRVHNQIDGTVMSAVPEDAPVEPFDSLFEQRVFNRIIDRGYSVLPQVDALGYRIDMVVTGAKGRLAIECDGDFWHGPDAYEADLARQRELERCGWKFFRIRESVFYADMPGTLRRLWDTLDELGIHTADWVDPSATVESEGATLAQVAAVTDVDREDLGATSTEEADEFDRDGQDFDVVDEGEGEEPAEFVELAEPEPGRLAPYAAFDEQLPPIQGASLDTLVANVVRIVKVEGPVMGHRVHDAYRNAYGGQRVGRELARTLNRAIELAVRRGLIVAENPLRVPGVKPRTFRLPTQPEVLPRELGPRTLSLVPPAELAEHLAEFADLAGQSETELFKAVLDLVGLKRLTENAGTVLADALTLVPSRDAAAL</sequence>
<gene>
    <name evidence="8" type="ORF">MPRF_04900</name>
</gene>
<feature type="domain" description="Restriction endonuclease type II-like" evidence="7">
    <location>
        <begin position="597"/>
        <end position="689"/>
    </location>
</feature>
<dbReference type="Gene3D" id="3.40.960.10">
    <property type="entry name" value="VSR Endonuclease"/>
    <property type="match status" value="1"/>
</dbReference>
<dbReference type="InterPro" id="IPR049468">
    <property type="entry name" value="Restrct_endonuc-II-like_dom"/>
</dbReference>
<keyword evidence="1" id="KW-0547">Nucleotide-binding</keyword>
<keyword evidence="2" id="KW-0378">Hydrolase</keyword>
<feature type="domain" description="DNA2/NAM7 helicase-like C-terminal" evidence="6">
    <location>
        <begin position="411"/>
        <end position="542"/>
    </location>
</feature>
<dbReference type="InterPro" id="IPR041679">
    <property type="entry name" value="DNA2/NAM7-like_C"/>
</dbReference>
<evidence type="ECO:0000256" key="1">
    <source>
        <dbReference type="ARBA" id="ARBA00022741"/>
    </source>
</evidence>
<dbReference type="Pfam" id="PF13087">
    <property type="entry name" value="AAA_12"/>
    <property type="match status" value="1"/>
</dbReference>
<dbReference type="CDD" id="cd18808">
    <property type="entry name" value="SF1_C_Upf1"/>
    <property type="match status" value="1"/>
</dbReference>
<evidence type="ECO:0000259" key="7">
    <source>
        <dbReference type="Pfam" id="PF18741"/>
    </source>
</evidence>
<dbReference type="EMBL" id="AP022598">
    <property type="protein sequence ID" value="BBY73591.1"/>
    <property type="molecule type" value="Genomic_DNA"/>
</dbReference>
<dbReference type="Pfam" id="PF18741">
    <property type="entry name" value="MTES_1575"/>
    <property type="match status" value="1"/>
</dbReference>
<dbReference type="PANTHER" id="PTHR43788:SF8">
    <property type="entry name" value="DNA-BINDING PROTEIN SMUBP-2"/>
    <property type="match status" value="1"/>
</dbReference>
<evidence type="ECO:0000313" key="8">
    <source>
        <dbReference type="EMBL" id="BBY73591.1"/>
    </source>
</evidence>
<evidence type="ECO:0000256" key="2">
    <source>
        <dbReference type="ARBA" id="ARBA00022801"/>
    </source>
</evidence>
<keyword evidence="4" id="KW-0067">ATP-binding</keyword>
<evidence type="ECO:0000256" key="5">
    <source>
        <dbReference type="SAM" id="MobiDB-lite"/>
    </source>
</evidence>
<dbReference type="InterPro" id="IPR047187">
    <property type="entry name" value="SF1_C_Upf1"/>
</dbReference>
<dbReference type="InterPro" id="IPR050534">
    <property type="entry name" value="Coronavir_polyprotein_1ab"/>
</dbReference>
<evidence type="ECO:0000313" key="9">
    <source>
        <dbReference type="Proteomes" id="UP000466554"/>
    </source>
</evidence>
<proteinExistence type="predicted"/>
<dbReference type="SUPFAM" id="SSF52980">
    <property type="entry name" value="Restriction endonuclease-like"/>
    <property type="match status" value="1"/>
</dbReference>
<dbReference type="GO" id="GO:0016787">
    <property type="term" value="F:hydrolase activity"/>
    <property type="evidence" value="ECO:0007669"/>
    <property type="project" value="UniProtKB-KW"/>
</dbReference>
<name>A0A7I7TY79_MYCPF</name>
<dbReference type="GO" id="GO:0005524">
    <property type="term" value="F:ATP binding"/>
    <property type="evidence" value="ECO:0007669"/>
    <property type="project" value="UniProtKB-KW"/>
</dbReference>
<protein>
    <submittedName>
        <fullName evidence="8">Uncharacterized protein</fullName>
    </submittedName>
</protein>
<organism evidence="8 9">
    <name type="scientific">Mycolicibacterium parafortuitum</name>
    <name type="common">Mycobacterium parafortuitum</name>
    <dbReference type="NCBI Taxonomy" id="39692"/>
    <lineage>
        <taxon>Bacteria</taxon>
        <taxon>Bacillati</taxon>
        <taxon>Actinomycetota</taxon>
        <taxon>Actinomycetes</taxon>
        <taxon>Mycobacteriales</taxon>
        <taxon>Mycobacteriaceae</taxon>
        <taxon>Mycolicibacterium</taxon>
    </lineage>
</organism>
<dbReference type="SUPFAM" id="SSF52540">
    <property type="entry name" value="P-loop containing nucleoside triphosphate hydrolases"/>
    <property type="match status" value="1"/>
</dbReference>
<dbReference type="PANTHER" id="PTHR43788">
    <property type="entry name" value="DNA2/NAM7 HELICASE FAMILY MEMBER"/>
    <property type="match status" value="1"/>
</dbReference>
<dbReference type="InterPro" id="IPR011335">
    <property type="entry name" value="Restrct_endonuc-II-like"/>
</dbReference>
<reference evidence="8 9" key="1">
    <citation type="journal article" date="2019" name="Emerg. Microbes Infect.">
        <title>Comprehensive subspecies identification of 175 nontuberculous mycobacteria species based on 7547 genomic profiles.</title>
        <authorList>
            <person name="Matsumoto Y."/>
            <person name="Kinjo T."/>
            <person name="Motooka D."/>
            <person name="Nabeya D."/>
            <person name="Jung N."/>
            <person name="Uechi K."/>
            <person name="Horii T."/>
            <person name="Iida T."/>
            <person name="Fujita J."/>
            <person name="Nakamura S."/>
        </authorList>
    </citation>
    <scope>NUCLEOTIDE SEQUENCE [LARGE SCALE GENOMIC DNA]</scope>
    <source>
        <strain evidence="8 9">JCM 6367</strain>
    </source>
</reference>
<keyword evidence="3" id="KW-0347">Helicase</keyword>
<dbReference type="InterPro" id="IPR027417">
    <property type="entry name" value="P-loop_NTPase"/>
</dbReference>
<dbReference type="Gene3D" id="3.40.50.300">
    <property type="entry name" value="P-loop containing nucleotide triphosphate hydrolases"/>
    <property type="match status" value="2"/>
</dbReference>
<evidence type="ECO:0000256" key="3">
    <source>
        <dbReference type="ARBA" id="ARBA00022806"/>
    </source>
</evidence>
<dbReference type="GO" id="GO:0043139">
    <property type="term" value="F:5'-3' DNA helicase activity"/>
    <property type="evidence" value="ECO:0007669"/>
    <property type="project" value="TreeGrafter"/>
</dbReference>
<evidence type="ECO:0000259" key="6">
    <source>
        <dbReference type="Pfam" id="PF13087"/>
    </source>
</evidence>
<dbReference type="AlphaFoldDB" id="A0A7I7TY79"/>